<dbReference type="AlphaFoldDB" id="A0AA39CRF7"/>
<comment type="caution">
    <text evidence="1">The sequence shown here is derived from an EMBL/GenBank/DDBJ whole genome shotgun (WGS) entry which is preliminary data.</text>
</comment>
<proteinExistence type="predicted"/>
<dbReference type="PANTHER" id="PTHR48220">
    <property type="match status" value="1"/>
</dbReference>
<dbReference type="InterPro" id="IPR009291">
    <property type="entry name" value="Vps62"/>
</dbReference>
<dbReference type="Proteomes" id="UP001172681">
    <property type="component" value="Unassembled WGS sequence"/>
</dbReference>
<reference evidence="1" key="1">
    <citation type="submission" date="2022-10" db="EMBL/GenBank/DDBJ databases">
        <title>Culturing micro-colonial fungi from biological soil crusts in the Mojave desert and describing Neophaeococcomyces mojavensis, and introducing the new genera and species Taxawa tesnikishii.</title>
        <authorList>
            <person name="Kurbessoian T."/>
            <person name="Stajich J.E."/>
        </authorList>
    </citation>
    <scope>NUCLEOTIDE SEQUENCE</scope>
    <source>
        <strain evidence="1">TK_35</strain>
    </source>
</reference>
<dbReference type="Pfam" id="PF06101">
    <property type="entry name" value="Vps62"/>
    <property type="match status" value="1"/>
</dbReference>
<dbReference type="EMBL" id="JAPDRN010000115">
    <property type="protein sequence ID" value="KAJ9621400.1"/>
    <property type="molecule type" value="Genomic_DNA"/>
</dbReference>
<protein>
    <submittedName>
        <fullName evidence="1">Uncharacterized protein</fullName>
    </submittedName>
</protein>
<organism evidence="1 2">
    <name type="scientific">Knufia peltigerae</name>
    <dbReference type="NCBI Taxonomy" id="1002370"/>
    <lineage>
        <taxon>Eukaryota</taxon>
        <taxon>Fungi</taxon>
        <taxon>Dikarya</taxon>
        <taxon>Ascomycota</taxon>
        <taxon>Pezizomycotina</taxon>
        <taxon>Eurotiomycetes</taxon>
        <taxon>Chaetothyriomycetidae</taxon>
        <taxon>Chaetothyriales</taxon>
        <taxon>Trichomeriaceae</taxon>
        <taxon>Knufia</taxon>
    </lineage>
</organism>
<name>A0AA39CRF7_9EURO</name>
<accession>A0AA39CRF7</accession>
<keyword evidence="2" id="KW-1185">Reference proteome</keyword>
<sequence>MAASTVSVFYFSIVAPNMAATVTDDHVPADSLSFQPQVIPSSVRGIVTPSSNNTTTNAKPLDLPTLHTLIERYAPILKLHQDEQFLPTSIEDFLSHCTLVDKKSPAVKVRSPSVSQLPTKGEDHQFYLELSPDGKPGRLELAKTYVHALWQPGSPHTDLQFWFFYAYNGPGSLHVGGLVLDTPTTSGDIDLAPMGEHVGDWEMAMLRVDNASHSLNSIWLSQHSRGQFFTHDAIPASFTFQGTRPVIYASRNGHANYAAVGPNKSEYRKIGGVPVGLDFFVRNDTTVGGAGKILDCAKHYELVSGGWIGGGVVVEPAWASWPFRWGPEGTSTHLTSVAVAEIVRKALGDELAKFCPISVLTVLASEILPHFVKGDINGPTSPGKHGSWNGVYPVY</sequence>
<evidence type="ECO:0000313" key="2">
    <source>
        <dbReference type="Proteomes" id="UP001172681"/>
    </source>
</evidence>
<evidence type="ECO:0000313" key="1">
    <source>
        <dbReference type="EMBL" id="KAJ9621400.1"/>
    </source>
</evidence>
<gene>
    <name evidence="1" type="ORF">H2204_011961</name>
</gene>
<dbReference type="PANTHER" id="PTHR48220:SF1">
    <property type="entry name" value="VACUOLAR PROTEIN SORTING-ASSOCIATED PROTEIN 62-RELATED"/>
    <property type="match status" value="1"/>
</dbReference>
<dbReference type="InterPro" id="IPR053102">
    <property type="entry name" value="VPS_Associated"/>
</dbReference>